<dbReference type="OMA" id="PIRTYRI"/>
<keyword evidence="3" id="KW-0808">Transferase</keyword>
<evidence type="ECO:0000256" key="1">
    <source>
        <dbReference type="ARBA" id="ARBA00005511"/>
    </source>
</evidence>
<dbReference type="Pfam" id="PF14904">
    <property type="entry name" value="FAM86"/>
    <property type="match status" value="1"/>
</dbReference>
<dbReference type="OrthoDB" id="194386at2759"/>
<dbReference type="Ensembl" id="ENSTRUT00000091793.1">
    <property type="protein sequence ID" value="ENSTRUP00000072568.1"/>
    <property type="gene ID" value="ENSTRUG00000028488.1"/>
</dbReference>
<dbReference type="Proteomes" id="UP000005226">
    <property type="component" value="Chromosome 5"/>
</dbReference>
<dbReference type="PANTHER" id="PTHR14614:SF130">
    <property type="entry name" value="PROTEIN-LYSINE N-METHYLTRANSFERASE EEF2KMT"/>
    <property type="match status" value="1"/>
</dbReference>
<dbReference type="GO" id="GO:0008168">
    <property type="term" value="F:methyltransferase activity"/>
    <property type="evidence" value="ECO:0007669"/>
    <property type="project" value="UniProtKB-KW"/>
</dbReference>
<keyword evidence="4" id="KW-0949">S-adenosyl-L-methionine</keyword>
<dbReference type="Pfam" id="PF10294">
    <property type="entry name" value="Methyltransf_16"/>
    <property type="match status" value="1"/>
</dbReference>
<dbReference type="GO" id="GO:0032259">
    <property type="term" value="P:methylation"/>
    <property type="evidence" value="ECO:0007669"/>
    <property type="project" value="UniProtKB-KW"/>
</dbReference>
<reference evidence="6 7" key="1">
    <citation type="journal article" date="2011" name="Genome Biol. Evol.">
        <title>Integration of the genetic map and genome assembly of fugu facilitates insights into distinct features of genome evolution in teleosts and mammals.</title>
        <authorList>
            <person name="Kai W."/>
            <person name="Kikuchi K."/>
            <person name="Tohari S."/>
            <person name="Chew A.K."/>
            <person name="Tay A."/>
            <person name="Fujiwara A."/>
            <person name="Hosoya S."/>
            <person name="Suetake H."/>
            <person name="Naruse K."/>
            <person name="Brenner S."/>
            <person name="Suzuki Y."/>
            <person name="Venkatesh B."/>
        </authorList>
    </citation>
    <scope>NUCLEOTIDE SEQUENCE [LARGE SCALE GENOMIC DNA]</scope>
</reference>
<dbReference type="InterPro" id="IPR029426">
    <property type="entry name" value="FAM86_N"/>
</dbReference>
<dbReference type="GO" id="GO:0032991">
    <property type="term" value="C:protein-containing complex"/>
    <property type="evidence" value="ECO:0007669"/>
    <property type="project" value="TreeGrafter"/>
</dbReference>
<comment type="similarity">
    <text evidence="1">Belongs to the class I-like SAM-binding methyltransferase superfamily. EEF2KMT family.</text>
</comment>
<evidence type="ECO:0000256" key="2">
    <source>
        <dbReference type="ARBA" id="ARBA00022603"/>
    </source>
</evidence>
<protein>
    <submittedName>
        <fullName evidence="6">Eukaryotic elongation factor 2 lysine methyltransferase</fullName>
    </submittedName>
</protein>
<evidence type="ECO:0000313" key="6">
    <source>
        <dbReference type="Ensembl" id="ENSTRUP00000072568.1"/>
    </source>
</evidence>
<dbReference type="InParanoid" id="A0A674NHL5"/>
<dbReference type="SUPFAM" id="SSF53335">
    <property type="entry name" value="S-adenosyl-L-methionine-dependent methyltransferases"/>
    <property type="match status" value="1"/>
</dbReference>
<keyword evidence="7" id="KW-1185">Reference proteome</keyword>
<accession>A0A674NHL5</accession>
<feature type="domain" description="FAM86 N-terminal" evidence="5">
    <location>
        <begin position="22"/>
        <end position="110"/>
    </location>
</feature>
<dbReference type="KEGG" id="tru:101075225"/>
<sequence>MLNMECLKRYRYLDDKYGNKCAILRNFQESFFAMNRMVSFPWTSVEKHLECNKSSDLVSEILKCTCFHSLCQKFPPSVQFRRMFLTELIRRLEAAGCDPLDELYDALAEVVGTEDTTQCYKSYLLPSGDAVSLLENVALISVGTTGLVTWEAALYLAEWALDHQEIFTNRTVLELGSGLGLTGITVCRYCRPSRYIFSDCHPGVLQRLRTNIKLNGLMEETPSLVSVEELDWMAVTEEQIKQIEADVIIAADVVYDPDIVPSLMKLLSNLLRCSAPQVIICSAVRKQETYGGFKQQLEKAGIQHHVITGAVRHVFPYHRASIIEMIQLHTKVVQ</sequence>
<dbReference type="GeneTree" id="ENSGT00940000164788"/>
<evidence type="ECO:0000313" key="7">
    <source>
        <dbReference type="Proteomes" id="UP000005226"/>
    </source>
</evidence>
<gene>
    <name evidence="6" type="primary">eef2kmt</name>
</gene>
<dbReference type="GeneID" id="101075225"/>
<evidence type="ECO:0000256" key="3">
    <source>
        <dbReference type="ARBA" id="ARBA00022679"/>
    </source>
</evidence>
<keyword evidence="2" id="KW-0489">Methyltransferase</keyword>
<dbReference type="InterPro" id="IPR019410">
    <property type="entry name" value="Methyltransf_16"/>
</dbReference>
<evidence type="ECO:0000259" key="5">
    <source>
        <dbReference type="Pfam" id="PF14904"/>
    </source>
</evidence>
<reference evidence="6" key="2">
    <citation type="submission" date="2025-08" db="UniProtKB">
        <authorList>
            <consortium name="Ensembl"/>
        </authorList>
    </citation>
    <scope>IDENTIFICATION</scope>
</reference>
<dbReference type="AlphaFoldDB" id="A0A674NHL5"/>
<name>A0A674NHL5_TAKRU</name>
<dbReference type="InterPro" id="IPR029063">
    <property type="entry name" value="SAM-dependent_MTases_sf"/>
</dbReference>
<evidence type="ECO:0000256" key="4">
    <source>
        <dbReference type="ARBA" id="ARBA00022691"/>
    </source>
</evidence>
<dbReference type="CTD" id="196483"/>
<organism evidence="6 7">
    <name type="scientific">Takifugu rubripes</name>
    <name type="common">Japanese pufferfish</name>
    <name type="synonym">Fugu rubripes</name>
    <dbReference type="NCBI Taxonomy" id="31033"/>
    <lineage>
        <taxon>Eukaryota</taxon>
        <taxon>Metazoa</taxon>
        <taxon>Chordata</taxon>
        <taxon>Craniata</taxon>
        <taxon>Vertebrata</taxon>
        <taxon>Euteleostomi</taxon>
        <taxon>Actinopterygii</taxon>
        <taxon>Neopterygii</taxon>
        <taxon>Teleostei</taxon>
        <taxon>Neoteleostei</taxon>
        <taxon>Acanthomorphata</taxon>
        <taxon>Eupercaria</taxon>
        <taxon>Tetraodontiformes</taxon>
        <taxon>Tetradontoidea</taxon>
        <taxon>Tetraodontidae</taxon>
        <taxon>Takifugu</taxon>
    </lineage>
</organism>
<dbReference type="Gene3D" id="3.40.50.150">
    <property type="entry name" value="Vaccinia Virus protein VP39"/>
    <property type="match status" value="1"/>
</dbReference>
<dbReference type="PANTHER" id="PTHR14614">
    <property type="entry name" value="HEPATOCELLULAR CARCINOMA-ASSOCIATED ANTIGEN"/>
    <property type="match status" value="1"/>
</dbReference>
<dbReference type="RefSeq" id="XP_029692371.1">
    <property type="nucleotide sequence ID" value="XM_029836511.1"/>
</dbReference>
<reference evidence="6" key="3">
    <citation type="submission" date="2025-09" db="UniProtKB">
        <authorList>
            <consortium name="Ensembl"/>
        </authorList>
    </citation>
    <scope>IDENTIFICATION</scope>
</reference>
<proteinExistence type="inferred from homology"/>